<dbReference type="GO" id="GO:0006412">
    <property type="term" value="P:translation"/>
    <property type="evidence" value="ECO:0007669"/>
    <property type="project" value="InterPro"/>
</dbReference>
<comment type="caution">
    <text evidence="7">The sequence shown here is derived from an EMBL/GenBank/DDBJ whole genome shotgun (WGS) entry which is preliminary data.</text>
</comment>
<dbReference type="InterPro" id="IPR036510">
    <property type="entry name" value="Ribosomal_bS20_sf"/>
</dbReference>
<keyword evidence="5" id="KW-0687">Ribonucleoprotein</keyword>
<dbReference type="Pfam" id="PF01649">
    <property type="entry name" value="Ribosomal_S20p"/>
    <property type="match status" value="1"/>
</dbReference>
<gene>
    <name evidence="7" type="ORF">KFE25_008842</name>
</gene>
<evidence type="ECO:0000313" key="8">
    <source>
        <dbReference type="Proteomes" id="UP000751190"/>
    </source>
</evidence>
<protein>
    <recommendedName>
        <fullName evidence="9">30S ribosomal protein S20</fullName>
    </recommendedName>
</protein>
<organism evidence="7 8">
    <name type="scientific">Diacronema lutheri</name>
    <name type="common">Unicellular marine alga</name>
    <name type="synonym">Monochrysis lutheri</name>
    <dbReference type="NCBI Taxonomy" id="2081491"/>
    <lineage>
        <taxon>Eukaryota</taxon>
        <taxon>Haptista</taxon>
        <taxon>Haptophyta</taxon>
        <taxon>Pavlovophyceae</taxon>
        <taxon>Pavlovales</taxon>
        <taxon>Pavlovaceae</taxon>
        <taxon>Diacronema</taxon>
    </lineage>
</organism>
<keyword evidence="3" id="KW-0694">RNA-binding</keyword>
<dbReference type="NCBIfam" id="TIGR00029">
    <property type="entry name" value="S20"/>
    <property type="match status" value="1"/>
</dbReference>
<evidence type="ECO:0000256" key="1">
    <source>
        <dbReference type="ARBA" id="ARBA00007634"/>
    </source>
</evidence>
<dbReference type="PANTHER" id="PTHR33398:SF1">
    <property type="entry name" value="SMALL RIBOSOMAL SUBUNIT PROTEIN BS20C"/>
    <property type="match status" value="1"/>
</dbReference>
<evidence type="ECO:0000313" key="7">
    <source>
        <dbReference type="EMBL" id="KAG8470421.1"/>
    </source>
</evidence>
<dbReference type="PANTHER" id="PTHR33398">
    <property type="entry name" value="30S RIBOSOMAL PROTEIN S20"/>
    <property type="match status" value="1"/>
</dbReference>
<keyword evidence="8" id="KW-1185">Reference proteome</keyword>
<keyword evidence="4" id="KW-0689">Ribosomal protein</keyword>
<dbReference type="InterPro" id="IPR002583">
    <property type="entry name" value="Ribosomal_bS20"/>
</dbReference>
<dbReference type="Proteomes" id="UP000751190">
    <property type="component" value="Unassembled WGS sequence"/>
</dbReference>
<dbReference type="SUPFAM" id="SSF46992">
    <property type="entry name" value="Ribosomal protein S20"/>
    <property type="match status" value="1"/>
</dbReference>
<feature type="chain" id="PRO_5035320837" description="30S ribosomal protein S20" evidence="6">
    <location>
        <begin position="18"/>
        <end position="140"/>
    </location>
</feature>
<reference evidence="7" key="1">
    <citation type="submission" date="2021-05" db="EMBL/GenBank/DDBJ databases">
        <title>The genome of the haptophyte Pavlova lutheri (Diacronema luteri, Pavlovales) - a model for lipid biosynthesis in eukaryotic algae.</title>
        <authorList>
            <person name="Hulatt C.J."/>
            <person name="Posewitz M.C."/>
        </authorList>
    </citation>
    <scope>NUCLEOTIDE SEQUENCE</scope>
    <source>
        <strain evidence="7">NIVA-4/92</strain>
    </source>
</reference>
<evidence type="ECO:0000256" key="3">
    <source>
        <dbReference type="ARBA" id="ARBA00022884"/>
    </source>
</evidence>
<evidence type="ECO:0000256" key="6">
    <source>
        <dbReference type="SAM" id="SignalP"/>
    </source>
</evidence>
<dbReference type="GO" id="GO:0005829">
    <property type="term" value="C:cytosol"/>
    <property type="evidence" value="ECO:0007669"/>
    <property type="project" value="TreeGrafter"/>
</dbReference>
<evidence type="ECO:0000256" key="5">
    <source>
        <dbReference type="ARBA" id="ARBA00023274"/>
    </source>
</evidence>
<name>A0A8J6CGS2_DIALT</name>
<keyword evidence="2" id="KW-0699">rRNA-binding</keyword>
<accession>A0A8J6CGS2</accession>
<comment type="similarity">
    <text evidence="1">Belongs to the bacterial ribosomal protein bS20 family.</text>
</comment>
<keyword evidence="6" id="KW-0732">Signal</keyword>
<dbReference type="EMBL" id="JAGTXO010000001">
    <property type="protein sequence ID" value="KAG8470421.1"/>
    <property type="molecule type" value="Genomic_DNA"/>
</dbReference>
<dbReference type="OrthoDB" id="4825at2759"/>
<dbReference type="AlphaFoldDB" id="A0A8J6CGS2"/>
<dbReference type="GO" id="GO:0070181">
    <property type="term" value="F:small ribosomal subunit rRNA binding"/>
    <property type="evidence" value="ECO:0007669"/>
    <property type="project" value="TreeGrafter"/>
</dbReference>
<evidence type="ECO:0008006" key="9">
    <source>
        <dbReference type="Google" id="ProtNLM"/>
    </source>
</evidence>
<dbReference type="GO" id="GO:0015935">
    <property type="term" value="C:small ribosomal subunit"/>
    <property type="evidence" value="ECO:0007669"/>
    <property type="project" value="TreeGrafter"/>
</dbReference>
<evidence type="ECO:0000256" key="2">
    <source>
        <dbReference type="ARBA" id="ARBA00022730"/>
    </source>
</evidence>
<dbReference type="Gene3D" id="1.20.58.110">
    <property type="entry name" value="Ribosomal protein S20"/>
    <property type="match status" value="1"/>
</dbReference>
<feature type="signal peptide" evidence="6">
    <location>
        <begin position="1"/>
        <end position="17"/>
    </location>
</feature>
<proteinExistence type="inferred from homology"/>
<dbReference type="GO" id="GO:0003735">
    <property type="term" value="F:structural constituent of ribosome"/>
    <property type="evidence" value="ECO:0007669"/>
    <property type="project" value="InterPro"/>
</dbReference>
<sequence>MSRVLALLPLLAATAVAFSGVAPPRAVHTAAQCRSLSAVVMSDTPAKKYRPTSFGVNPRVYKDRKANLYNRYYKSTQATALKKVAAALASGDAAAAGTAFSLATSVIDKNVKRGIIHRNKGARQKSRTQKRLSALVAAAK</sequence>
<dbReference type="HAMAP" id="MF_00500">
    <property type="entry name" value="Ribosomal_bS20"/>
    <property type="match status" value="1"/>
</dbReference>
<evidence type="ECO:0000256" key="4">
    <source>
        <dbReference type="ARBA" id="ARBA00022980"/>
    </source>
</evidence>